<keyword evidence="4" id="KW-0808">Transferase</keyword>
<comment type="catalytic activity">
    <reaction evidence="7">
        <text>a fatty acyl-[ACP] + S-adenosyl-L-methionine = an N-acyl-L-homoserine lactone + S-methyl-5'-thioadenosine + holo-[ACP] + H(+)</text>
        <dbReference type="Rhea" id="RHEA:10096"/>
        <dbReference type="Rhea" id="RHEA-COMP:9685"/>
        <dbReference type="Rhea" id="RHEA-COMP:14125"/>
        <dbReference type="ChEBI" id="CHEBI:15378"/>
        <dbReference type="ChEBI" id="CHEBI:17509"/>
        <dbReference type="ChEBI" id="CHEBI:55474"/>
        <dbReference type="ChEBI" id="CHEBI:59789"/>
        <dbReference type="ChEBI" id="CHEBI:64479"/>
        <dbReference type="ChEBI" id="CHEBI:138651"/>
        <dbReference type="EC" id="2.3.1.184"/>
    </reaction>
</comment>
<evidence type="ECO:0000313" key="10">
    <source>
        <dbReference type="Proteomes" id="UP000006690"/>
    </source>
</evidence>
<protein>
    <recommendedName>
        <fullName evidence="2">Acyl-homoserine-lactone synthase</fullName>
        <ecNumber evidence="1">2.3.1.184</ecNumber>
    </recommendedName>
</protein>
<dbReference type="InterPro" id="IPR016181">
    <property type="entry name" value="Acyl_CoA_acyltransferase"/>
</dbReference>
<proteinExistence type="inferred from homology"/>
<evidence type="ECO:0000256" key="7">
    <source>
        <dbReference type="ARBA" id="ARBA00048576"/>
    </source>
</evidence>
<dbReference type="EC" id="2.3.1.184" evidence="1"/>
<keyword evidence="5" id="KW-0949">S-adenosyl-L-methionine</keyword>
<dbReference type="AlphaFoldDB" id="A0A0H3KYS8"/>
<dbReference type="PANTHER" id="PTHR39322:SF1">
    <property type="entry name" value="ISOVALERYL-HOMOSERINE LACTONE SYNTHASE"/>
    <property type="match status" value="1"/>
</dbReference>
<dbReference type="Gene3D" id="3.40.630.30">
    <property type="match status" value="1"/>
</dbReference>
<accession>A0A0H3KYS8</accession>
<dbReference type="HOGENOM" id="CLU_085711_0_0_6"/>
<dbReference type="PROSITE" id="PS51187">
    <property type="entry name" value="AUTOINDUCER_SYNTH_2"/>
    <property type="match status" value="1"/>
</dbReference>
<organism evidence="9 10">
    <name type="scientific">Pantoea ananatis (strain AJ13355)</name>
    <dbReference type="NCBI Taxonomy" id="932677"/>
    <lineage>
        <taxon>Bacteria</taxon>
        <taxon>Pseudomonadati</taxon>
        <taxon>Pseudomonadota</taxon>
        <taxon>Gammaproteobacteria</taxon>
        <taxon>Enterobacterales</taxon>
        <taxon>Erwiniaceae</taxon>
        <taxon>Pantoea</taxon>
    </lineage>
</organism>
<keyword evidence="6 8" id="KW-0071">Autoinducer synthesis</keyword>
<evidence type="ECO:0000256" key="8">
    <source>
        <dbReference type="PROSITE-ProRule" id="PRU00533"/>
    </source>
</evidence>
<dbReference type="InterPro" id="IPR001690">
    <property type="entry name" value="Autoind_synthase"/>
</dbReference>
<dbReference type="PATRIC" id="fig|932677.3.peg.830"/>
<dbReference type="GO" id="GO:0007165">
    <property type="term" value="P:signal transduction"/>
    <property type="evidence" value="ECO:0007669"/>
    <property type="project" value="TreeGrafter"/>
</dbReference>
<reference evidence="10" key="1">
    <citation type="journal article" date="2012" name="Appl. Microbiol. Biotechnol.">
        <title>The complete genome sequence of Pantoea ananatis AJ13355, an organism with great biotechnological potential.</title>
        <authorList>
            <person name="Hara Y."/>
            <person name="Kadotani N."/>
            <person name="Izui H."/>
            <person name="Katashkina J.I."/>
            <person name="Kuvaeva T.M."/>
            <person name="Andreeva I.G."/>
            <person name="Golubeva L.I."/>
            <person name="Malko D.B."/>
            <person name="Makeev V.J."/>
            <person name="Mashko S.V."/>
            <person name="Kozlov Y.I."/>
        </authorList>
    </citation>
    <scope>NUCLEOTIDE SEQUENCE [LARGE SCALE GENOMIC DNA]</scope>
    <source>
        <strain evidence="10">AJ13355</strain>
    </source>
</reference>
<dbReference type="eggNOG" id="COG3916">
    <property type="taxonomic scope" value="Bacteria"/>
</dbReference>
<evidence type="ECO:0000256" key="2">
    <source>
        <dbReference type="ARBA" id="ARBA00018768"/>
    </source>
</evidence>
<comment type="similarity">
    <text evidence="8">Belongs to the autoinducer synthase family.</text>
</comment>
<gene>
    <name evidence="9" type="ordered locus">PAJ_0740</name>
</gene>
<dbReference type="GO" id="GO:0009372">
    <property type="term" value="P:quorum sensing"/>
    <property type="evidence" value="ECO:0007669"/>
    <property type="project" value="UniProtKB-UniRule"/>
</dbReference>
<evidence type="ECO:0000256" key="5">
    <source>
        <dbReference type="ARBA" id="ARBA00022691"/>
    </source>
</evidence>
<dbReference type="EMBL" id="AP012032">
    <property type="protein sequence ID" value="BAK10820.1"/>
    <property type="molecule type" value="Genomic_DNA"/>
</dbReference>
<name>A0A0H3KYS8_PANAA</name>
<evidence type="ECO:0000256" key="1">
    <source>
        <dbReference type="ARBA" id="ARBA00012340"/>
    </source>
</evidence>
<sequence>MLRRSNWTDLNEKQLPTLVVPSLRSLVYPALVRSWAGAKKSLQTWGCQRRMMKIVQTQLKDMPSSLLAELGSYRYSVFARGEGWSIPPRLSTPGQEYDRFDRSDVTWLIAWSVRNGISGCARLMPWTEPEQTEGIVLPFNHEKVWEMSRFSARLEVDPELPLTILWHAVQLAEINGIEFIISSATPMLEKMFEQHQVVYQPLTPGLIQSEDNLFAIRIPVSQPALAEKYRGARRFSPEEVLPSLGVSVNWHPHG</sequence>
<evidence type="ECO:0000256" key="6">
    <source>
        <dbReference type="ARBA" id="ARBA00022929"/>
    </source>
</evidence>
<evidence type="ECO:0000256" key="3">
    <source>
        <dbReference type="ARBA" id="ARBA00022654"/>
    </source>
</evidence>
<dbReference type="PRINTS" id="PR01549">
    <property type="entry name" value="AUTOINDCRSYN"/>
</dbReference>
<evidence type="ECO:0000256" key="4">
    <source>
        <dbReference type="ARBA" id="ARBA00022679"/>
    </source>
</evidence>
<evidence type="ECO:0000313" key="9">
    <source>
        <dbReference type="EMBL" id="BAK10820.1"/>
    </source>
</evidence>
<dbReference type="GO" id="GO:0061579">
    <property type="term" value="F:N-acyl homoserine lactone synthase activity"/>
    <property type="evidence" value="ECO:0007669"/>
    <property type="project" value="UniProtKB-EC"/>
</dbReference>
<dbReference type="KEGG" id="paj:PAJ_0740"/>
<keyword evidence="3 8" id="KW-0673">Quorum sensing</keyword>
<dbReference type="SUPFAM" id="SSF55729">
    <property type="entry name" value="Acyl-CoA N-acyltransferases (Nat)"/>
    <property type="match status" value="1"/>
</dbReference>
<dbReference type="Proteomes" id="UP000006690">
    <property type="component" value="Chromosome"/>
</dbReference>
<dbReference type="PANTHER" id="PTHR39322">
    <property type="entry name" value="ACYL-HOMOSERINE-LACTONE SYNTHASE"/>
    <property type="match status" value="1"/>
</dbReference>